<evidence type="ECO:0000313" key="3">
    <source>
        <dbReference type="Proteomes" id="UP000190130"/>
    </source>
</evidence>
<proteinExistence type="predicted"/>
<dbReference type="Proteomes" id="UP000190130">
    <property type="component" value="Unassembled WGS sequence"/>
</dbReference>
<evidence type="ECO:0000256" key="1">
    <source>
        <dbReference type="SAM" id="Coils"/>
    </source>
</evidence>
<feature type="coiled-coil region" evidence="1">
    <location>
        <begin position="58"/>
        <end position="85"/>
    </location>
</feature>
<accession>A0A1T5FNL6</accession>
<dbReference type="AlphaFoldDB" id="A0A1T5FNL6"/>
<organism evidence="2 3">
    <name type="scientific">Bosea thiooxidans</name>
    <dbReference type="NCBI Taxonomy" id="53254"/>
    <lineage>
        <taxon>Bacteria</taxon>
        <taxon>Pseudomonadati</taxon>
        <taxon>Pseudomonadota</taxon>
        <taxon>Alphaproteobacteria</taxon>
        <taxon>Hyphomicrobiales</taxon>
        <taxon>Boseaceae</taxon>
        <taxon>Bosea</taxon>
    </lineage>
</organism>
<gene>
    <name evidence="2" type="ORF">SAMN05660750_03410</name>
</gene>
<dbReference type="RefSeq" id="WP_139384438.1">
    <property type="nucleotide sequence ID" value="NZ_FUYX01000009.1"/>
</dbReference>
<reference evidence="2 3" key="1">
    <citation type="submission" date="2017-02" db="EMBL/GenBank/DDBJ databases">
        <authorList>
            <person name="Peterson S.W."/>
        </authorList>
    </citation>
    <scope>NUCLEOTIDE SEQUENCE [LARGE SCALE GENOMIC DNA]</scope>
    <source>
        <strain evidence="2 3">DSM 9653</strain>
    </source>
</reference>
<sequence>MDSSVLAVKKLFPRHKKEIAELALASEEFRGLCKDLADVENVILYHVGLKSPNSNKIIEEYRGLLKNLEDEIQKFIHDKRIASNLGSN</sequence>
<evidence type="ECO:0000313" key="2">
    <source>
        <dbReference type="EMBL" id="SKB97731.1"/>
    </source>
</evidence>
<protein>
    <submittedName>
        <fullName evidence="2">Uncharacterized protein</fullName>
    </submittedName>
</protein>
<keyword evidence="1" id="KW-0175">Coiled coil</keyword>
<dbReference type="EMBL" id="FUYX01000009">
    <property type="protein sequence ID" value="SKB97731.1"/>
    <property type="molecule type" value="Genomic_DNA"/>
</dbReference>
<dbReference type="OrthoDB" id="8162522at2"/>
<name>A0A1T5FNL6_9HYPH</name>